<keyword evidence="1" id="KW-0472">Membrane</keyword>
<evidence type="ECO:0000313" key="2">
    <source>
        <dbReference type="EMBL" id="PLB50871.1"/>
    </source>
</evidence>
<comment type="caution">
    <text evidence="2">The sequence shown here is derived from an EMBL/GenBank/DDBJ whole genome shotgun (WGS) entry which is preliminary data.</text>
</comment>
<dbReference type="EMBL" id="MSFO01000003">
    <property type="protein sequence ID" value="PLB50871.1"/>
    <property type="molecule type" value="Genomic_DNA"/>
</dbReference>
<evidence type="ECO:0000256" key="1">
    <source>
        <dbReference type="SAM" id="Phobius"/>
    </source>
</evidence>
<proteinExistence type="predicted"/>
<sequence length="124" mass="13883">MTPKGEGRHSCIYICIYLQAVERSTRDLREHILLLPLCLSAPHTIMAVESKHAAKLIVSVMVLWAISATSFILRAVSIQMRKRSWKSHDYLTALALLCFTGYAADVTVGKCVLFTRMPLDDEAC</sequence>
<dbReference type="Proteomes" id="UP000234275">
    <property type="component" value="Unassembled WGS sequence"/>
</dbReference>
<evidence type="ECO:0000313" key="3">
    <source>
        <dbReference type="Proteomes" id="UP000234275"/>
    </source>
</evidence>
<protein>
    <submittedName>
        <fullName evidence="2">Uncharacterized protein</fullName>
    </submittedName>
</protein>
<accession>A0A2I2GDF3</accession>
<keyword evidence="1" id="KW-0812">Transmembrane</keyword>
<dbReference type="OrthoDB" id="10494519at2759"/>
<feature type="transmembrane region" description="Helical" evidence="1">
    <location>
        <begin position="56"/>
        <end position="76"/>
    </location>
</feature>
<organism evidence="2 3">
    <name type="scientific">Aspergillus steynii IBT 23096</name>
    <dbReference type="NCBI Taxonomy" id="1392250"/>
    <lineage>
        <taxon>Eukaryota</taxon>
        <taxon>Fungi</taxon>
        <taxon>Dikarya</taxon>
        <taxon>Ascomycota</taxon>
        <taxon>Pezizomycotina</taxon>
        <taxon>Eurotiomycetes</taxon>
        <taxon>Eurotiomycetidae</taxon>
        <taxon>Eurotiales</taxon>
        <taxon>Aspergillaceae</taxon>
        <taxon>Aspergillus</taxon>
        <taxon>Aspergillus subgen. Circumdati</taxon>
    </lineage>
</organism>
<name>A0A2I2GDF3_9EURO</name>
<dbReference type="VEuPathDB" id="FungiDB:P170DRAFT_155329"/>
<keyword evidence="1" id="KW-1133">Transmembrane helix</keyword>
<dbReference type="RefSeq" id="XP_024706173.1">
    <property type="nucleotide sequence ID" value="XM_024842542.1"/>
</dbReference>
<dbReference type="GeneID" id="36550239"/>
<dbReference type="AlphaFoldDB" id="A0A2I2GDF3"/>
<keyword evidence="3" id="KW-1185">Reference proteome</keyword>
<gene>
    <name evidence="2" type="ORF">P170DRAFT_155329</name>
</gene>
<reference evidence="2 3" key="1">
    <citation type="submission" date="2016-12" db="EMBL/GenBank/DDBJ databases">
        <title>The genomes of Aspergillus section Nigri reveals drivers in fungal speciation.</title>
        <authorList>
            <consortium name="DOE Joint Genome Institute"/>
            <person name="Vesth T.C."/>
            <person name="Nybo J."/>
            <person name="Theobald S."/>
            <person name="Brandl J."/>
            <person name="Frisvad J.C."/>
            <person name="Nielsen K.F."/>
            <person name="Lyhne E.K."/>
            <person name="Kogle M.E."/>
            <person name="Kuo A."/>
            <person name="Riley R."/>
            <person name="Clum A."/>
            <person name="Nolan M."/>
            <person name="Lipzen A."/>
            <person name="Salamov A."/>
            <person name="Henrissat B."/>
            <person name="Wiebenga A."/>
            <person name="De Vries R.P."/>
            <person name="Grigoriev I.V."/>
            <person name="Mortensen U.H."/>
            <person name="Andersen M.R."/>
            <person name="Baker S.E."/>
        </authorList>
    </citation>
    <scope>NUCLEOTIDE SEQUENCE [LARGE SCALE GENOMIC DNA]</scope>
    <source>
        <strain evidence="2 3">IBT 23096</strain>
    </source>
</reference>